<dbReference type="Proteomes" id="UP001152797">
    <property type="component" value="Unassembled WGS sequence"/>
</dbReference>
<dbReference type="Gene3D" id="3.40.50.1820">
    <property type="entry name" value="alpha/beta hydrolase"/>
    <property type="match status" value="1"/>
</dbReference>
<gene>
    <name evidence="3" type="ORF">C1SCF055_LOCUS596</name>
</gene>
<name>A0A9P1FDJ3_9DINO</name>
<proteinExistence type="predicted"/>
<dbReference type="InterPro" id="IPR000073">
    <property type="entry name" value="AB_hydrolase_1"/>
</dbReference>
<dbReference type="EMBL" id="CAMXCT010000001">
    <property type="protein sequence ID" value="CAI3972006.1"/>
    <property type="molecule type" value="Genomic_DNA"/>
</dbReference>
<evidence type="ECO:0000313" key="5">
    <source>
        <dbReference type="Proteomes" id="UP001152797"/>
    </source>
</evidence>
<evidence type="ECO:0000313" key="3">
    <source>
        <dbReference type="EMBL" id="CAI3972006.1"/>
    </source>
</evidence>
<protein>
    <recommendedName>
        <fullName evidence="2">AB hydrolase-1 domain-containing protein</fullName>
    </recommendedName>
</protein>
<dbReference type="EMBL" id="CAMXCT030000001">
    <property type="protein sequence ID" value="CAL4759318.1"/>
    <property type="molecule type" value="Genomic_DNA"/>
</dbReference>
<feature type="coiled-coil region" evidence="1">
    <location>
        <begin position="44"/>
        <end position="74"/>
    </location>
</feature>
<accession>A0A9P1FDJ3</accession>
<dbReference type="Pfam" id="PF12697">
    <property type="entry name" value="Abhydrolase_6"/>
    <property type="match status" value="1"/>
</dbReference>
<reference evidence="4 5" key="2">
    <citation type="submission" date="2024-05" db="EMBL/GenBank/DDBJ databases">
        <authorList>
            <person name="Chen Y."/>
            <person name="Shah S."/>
            <person name="Dougan E. K."/>
            <person name="Thang M."/>
            <person name="Chan C."/>
        </authorList>
    </citation>
    <scope>NUCLEOTIDE SEQUENCE [LARGE SCALE GENOMIC DNA]</scope>
</reference>
<organism evidence="3">
    <name type="scientific">Cladocopium goreaui</name>
    <dbReference type="NCBI Taxonomy" id="2562237"/>
    <lineage>
        <taxon>Eukaryota</taxon>
        <taxon>Sar</taxon>
        <taxon>Alveolata</taxon>
        <taxon>Dinophyceae</taxon>
        <taxon>Suessiales</taxon>
        <taxon>Symbiodiniaceae</taxon>
        <taxon>Cladocopium</taxon>
    </lineage>
</organism>
<evidence type="ECO:0000256" key="1">
    <source>
        <dbReference type="SAM" id="Coils"/>
    </source>
</evidence>
<dbReference type="SUPFAM" id="SSF53474">
    <property type="entry name" value="alpha/beta-Hydrolases"/>
    <property type="match status" value="1"/>
</dbReference>
<dbReference type="EMBL" id="CAMXCT020000001">
    <property type="protein sequence ID" value="CAL1125381.1"/>
    <property type="molecule type" value="Genomic_DNA"/>
</dbReference>
<reference evidence="3" key="1">
    <citation type="submission" date="2022-10" db="EMBL/GenBank/DDBJ databases">
        <authorList>
            <person name="Chen Y."/>
            <person name="Dougan E. K."/>
            <person name="Chan C."/>
            <person name="Rhodes N."/>
            <person name="Thang M."/>
        </authorList>
    </citation>
    <scope>NUCLEOTIDE SEQUENCE</scope>
</reference>
<evidence type="ECO:0000313" key="4">
    <source>
        <dbReference type="EMBL" id="CAL4759318.1"/>
    </source>
</evidence>
<comment type="caution">
    <text evidence="3">The sequence shown here is derived from an EMBL/GenBank/DDBJ whole genome shotgun (WGS) entry which is preliminary data.</text>
</comment>
<evidence type="ECO:0000259" key="2">
    <source>
        <dbReference type="Pfam" id="PF12697"/>
    </source>
</evidence>
<keyword evidence="1" id="KW-0175">Coiled coil</keyword>
<sequence>MTREPRPATSLFTQVDISANAQPETPARSSNGAAEVTQILEQILAAQDRQNELLEEMMAQMNSAQRQRAAELNQWKQANPQLAQTCRKAAETLSQVQSEFLHALTNEVEDNGHAMMDGEFMLTEFVDRFGPRLAHLNGVLQVLSQLSSPAAQDTSGLAPMIVDLVQTRTTDGIRLDGSLRTSDSPKTTGVDLAICVHGTGANFYGSSFWEQIAKRLMSGGTDVLVVNTRGHDLMSTASTMGGGFRAGAAYEIVDDCRFDLGAWCKFATERGYERVALMGHSLGAFKAVYTAGQDDAPEVSCVVAISGPHLSYERFSQSRAAQTFLASYEEARQLVEQGQGEELMKITFPIPYVITAKGFVDKYGPEKRYDLLEWVRRVKCPVLAVYGAAEIHQNVAFEGVPDRLEAIAREDASRLQVEVIADADHFYAAARPELASRVSRWLKRLDTPSSE</sequence>
<dbReference type="InterPro" id="IPR029058">
    <property type="entry name" value="AB_hydrolase_fold"/>
</dbReference>
<feature type="domain" description="AB hydrolase-1" evidence="2">
    <location>
        <begin position="194"/>
        <end position="432"/>
    </location>
</feature>
<dbReference type="AlphaFoldDB" id="A0A9P1FDJ3"/>
<keyword evidence="5" id="KW-1185">Reference proteome</keyword>
<dbReference type="OrthoDB" id="10249433at2759"/>